<proteinExistence type="predicted"/>
<dbReference type="SUPFAM" id="SSF56935">
    <property type="entry name" value="Porins"/>
    <property type="match status" value="1"/>
</dbReference>
<feature type="signal peptide" evidence="1">
    <location>
        <begin position="1"/>
        <end position="24"/>
    </location>
</feature>
<dbReference type="AlphaFoldDB" id="A0A937IBY6"/>
<reference evidence="3" key="1">
    <citation type="submission" date="2020-10" db="EMBL/GenBank/DDBJ databases">
        <title>Microbiome of the Black Sea water column analyzed by genome centric metagenomics.</title>
        <authorList>
            <person name="Cabello-Yeves P.J."/>
            <person name="Callieri C."/>
            <person name="Picazo A."/>
            <person name="Mehrshad M."/>
            <person name="Haro-Moreno J.M."/>
            <person name="Roda-Garcia J."/>
            <person name="Dzembekova N."/>
            <person name="Slabakova V."/>
            <person name="Slabakova N."/>
            <person name="Moncheva S."/>
            <person name="Rodriguez-Valera F."/>
        </authorList>
    </citation>
    <scope>NUCLEOTIDE SEQUENCE</scope>
    <source>
        <strain evidence="3">BS307-5m-G50</strain>
    </source>
</reference>
<protein>
    <submittedName>
        <fullName evidence="3">TonB-dependent receptor plug domain-containing protein</fullName>
    </submittedName>
</protein>
<dbReference type="InterPro" id="IPR037066">
    <property type="entry name" value="Plug_dom_sf"/>
</dbReference>
<sequence length="160" mass="16956">MFKKLLLVFPLVISFHSITQEASAANEVEEVITVGSQIKGASITGALPVTVLDADDIEAIATSDGDELINNLVEQGFNYFNEAEQISGGVNAARGDVGAYNLRSMGVGNTLVLLNGRRMVNNAGYQAELIGDDFVPTMTVNSNLIPTIALSRLEVLKDGA</sequence>
<dbReference type="Pfam" id="PF07715">
    <property type="entry name" value="Plug"/>
    <property type="match status" value="1"/>
</dbReference>
<dbReference type="Proteomes" id="UP000711391">
    <property type="component" value="Unassembled WGS sequence"/>
</dbReference>
<evidence type="ECO:0000259" key="2">
    <source>
        <dbReference type="Pfam" id="PF07715"/>
    </source>
</evidence>
<dbReference type="PANTHER" id="PTHR47234:SF3">
    <property type="entry name" value="SECRETIN_TONB SHORT N-TERMINAL DOMAIN-CONTAINING PROTEIN"/>
    <property type="match status" value="1"/>
</dbReference>
<feature type="domain" description="TonB-dependent receptor plug" evidence="2">
    <location>
        <begin position="48"/>
        <end position="159"/>
    </location>
</feature>
<keyword evidence="1" id="KW-0732">Signal</keyword>
<dbReference type="InterPro" id="IPR012910">
    <property type="entry name" value="Plug_dom"/>
</dbReference>
<feature type="chain" id="PRO_5037026448" evidence="1">
    <location>
        <begin position="25"/>
        <end position="160"/>
    </location>
</feature>
<evidence type="ECO:0000313" key="4">
    <source>
        <dbReference type="Proteomes" id="UP000711391"/>
    </source>
</evidence>
<dbReference type="PANTHER" id="PTHR47234">
    <property type="match status" value="1"/>
</dbReference>
<name>A0A937IBY6_9GAMM</name>
<accession>A0A937IBY6</accession>
<evidence type="ECO:0000313" key="3">
    <source>
        <dbReference type="EMBL" id="MBL6818388.1"/>
    </source>
</evidence>
<organism evidence="3 4">
    <name type="scientific">SAR86 cluster bacterium</name>
    <dbReference type="NCBI Taxonomy" id="2030880"/>
    <lineage>
        <taxon>Bacteria</taxon>
        <taxon>Pseudomonadati</taxon>
        <taxon>Pseudomonadota</taxon>
        <taxon>Gammaproteobacteria</taxon>
        <taxon>SAR86 cluster</taxon>
    </lineage>
</organism>
<keyword evidence="3" id="KW-0675">Receptor</keyword>
<feature type="non-terminal residue" evidence="3">
    <location>
        <position position="160"/>
    </location>
</feature>
<dbReference type="Gene3D" id="2.170.130.10">
    <property type="entry name" value="TonB-dependent receptor, plug domain"/>
    <property type="match status" value="1"/>
</dbReference>
<comment type="caution">
    <text evidence="3">The sequence shown here is derived from an EMBL/GenBank/DDBJ whole genome shotgun (WGS) entry which is preliminary data.</text>
</comment>
<dbReference type="EMBL" id="JADHQD010000014">
    <property type="protein sequence ID" value="MBL6818388.1"/>
    <property type="molecule type" value="Genomic_DNA"/>
</dbReference>
<gene>
    <name evidence="3" type="ORF">ISQ64_03175</name>
</gene>
<evidence type="ECO:0000256" key="1">
    <source>
        <dbReference type="SAM" id="SignalP"/>
    </source>
</evidence>